<dbReference type="Proteomes" id="UP000198866">
    <property type="component" value="Unassembled WGS sequence"/>
</dbReference>
<dbReference type="GO" id="GO:0003677">
    <property type="term" value="F:DNA binding"/>
    <property type="evidence" value="ECO:0007669"/>
    <property type="project" value="UniProtKB-KW"/>
</dbReference>
<feature type="domain" description="Tyr recombinase" evidence="5">
    <location>
        <begin position="222"/>
        <end position="400"/>
    </location>
</feature>
<dbReference type="InterPro" id="IPR025166">
    <property type="entry name" value="Integrase_DNA_bind_dom"/>
</dbReference>
<evidence type="ECO:0000313" key="6">
    <source>
        <dbReference type="EMBL" id="SEJ87427.1"/>
    </source>
</evidence>
<sequence>MPKLTTAAVKALKPAEQVTDSLTPGLIAEGTANGAKWMYRYMSPVHKNKKGNVARRTMGLGTLATVSLAEARELAQAMRKLVDAGRDPIEERKREKAAAARDATVPTFGQAAEAKHKQLKSGWKHPDDANARAWISSIRRHLAPLLGRGIDTLKPRDFAEALAVAWVEYPKVAADVLQRASQTMDHAVAQWPEHVVSNPVPSARKLMPGRKGGAHKSKHQPALPHEAAPAFVRDHLSGIEPTDTVRACAFVLLHTAVRPNEVREATWDEFDLDAGRWLIPGERMKGRIEHDVPLVPEVVALLRAMRDTGLHKTYVFPNTFGTNAMPDVPLQDFFRETGVASDTPGRTPVPHGCRACFRGWVDANGYDPRLGERQLAHRPKGQTAAAYQRDSMYVRRARLLGQWTNYLHGRAVDSNVTPLNVNVAA</sequence>
<dbReference type="GO" id="GO:0006310">
    <property type="term" value="P:DNA recombination"/>
    <property type="evidence" value="ECO:0007669"/>
    <property type="project" value="UniProtKB-KW"/>
</dbReference>
<dbReference type="STRING" id="667676.SAMN05192539_102181"/>
<comment type="similarity">
    <text evidence="1">Belongs to the 'phage' integrase family.</text>
</comment>
<keyword evidence="2" id="KW-0229">DNA integration</keyword>
<proteinExistence type="inferred from homology"/>
<dbReference type="InterPro" id="IPR050808">
    <property type="entry name" value="Phage_Integrase"/>
</dbReference>
<keyword evidence="3" id="KW-0238">DNA-binding</keyword>
<keyword evidence="7" id="KW-1185">Reference proteome</keyword>
<name>A0A1H7CFR3_9BURK</name>
<dbReference type="InterPro" id="IPR002104">
    <property type="entry name" value="Integrase_catalytic"/>
</dbReference>
<dbReference type="AlphaFoldDB" id="A0A1H7CFR3"/>
<keyword evidence="4" id="KW-0233">DNA recombination</keyword>
<evidence type="ECO:0000256" key="3">
    <source>
        <dbReference type="ARBA" id="ARBA00023125"/>
    </source>
</evidence>
<dbReference type="Pfam" id="PF13356">
    <property type="entry name" value="Arm-DNA-bind_3"/>
    <property type="match status" value="1"/>
</dbReference>
<dbReference type="RefSeq" id="WP_090869853.1">
    <property type="nucleotide sequence ID" value="NZ_FNYE01000021.1"/>
</dbReference>
<protein>
    <submittedName>
        <fullName evidence="6">Integrase</fullName>
    </submittedName>
</protein>
<organism evidence="6 7">
    <name type="scientific">Paraburkholderia diazotrophica</name>
    <dbReference type="NCBI Taxonomy" id="667676"/>
    <lineage>
        <taxon>Bacteria</taxon>
        <taxon>Pseudomonadati</taxon>
        <taxon>Pseudomonadota</taxon>
        <taxon>Betaproteobacteria</taxon>
        <taxon>Burkholderiales</taxon>
        <taxon>Burkholderiaceae</taxon>
        <taxon>Paraburkholderia</taxon>
    </lineage>
</organism>
<dbReference type="InterPro" id="IPR038488">
    <property type="entry name" value="Integrase_DNA-bd_sf"/>
</dbReference>
<evidence type="ECO:0000256" key="1">
    <source>
        <dbReference type="ARBA" id="ARBA00008857"/>
    </source>
</evidence>
<dbReference type="Pfam" id="PF22022">
    <property type="entry name" value="Phage_int_M"/>
    <property type="match status" value="1"/>
</dbReference>
<dbReference type="Gene3D" id="1.10.443.10">
    <property type="entry name" value="Intergrase catalytic core"/>
    <property type="match status" value="1"/>
</dbReference>
<dbReference type="InterPro" id="IPR010998">
    <property type="entry name" value="Integrase_recombinase_N"/>
</dbReference>
<dbReference type="Pfam" id="PF00589">
    <property type="entry name" value="Phage_integrase"/>
    <property type="match status" value="1"/>
</dbReference>
<dbReference type="OrthoDB" id="9775880at2"/>
<dbReference type="Gene3D" id="3.30.160.390">
    <property type="entry name" value="Integrase, DNA-binding domain"/>
    <property type="match status" value="1"/>
</dbReference>
<dbReference type="PANTHER" id="PTHR30629">
    <property type="entry name" value="PROPHAGE INTEGRASE"/>
    <property type="match status" value="1"/>
</dbReference>
<reference evidence="7" key="1">
    <citation type="submission" date="2016-10" db="EMBL/GenBank/DDBJ databases">
        <authorList>
            <person name="Varghese N."/>
            <person name="Submissions S."/>
        </authorList>
    </citation>
    <scope>NUCLEOTIDE SEQUENCE [LARGE SCALE GENOMIC DNA]</scope>
    <source>
        <strain evidence="7">LMG 26031</strain>
    </source>
</reference>
<dbReference type="PANTHER" id="PTHR30629:SF2">
    <property type="entry name" value="PROPHAGE INTEGRASE INTS-RELATED"/>
    <property type="match status" value="1"/>
</dbReference>
<dbReference type="GO" id="GO:0015074">
    <property type="term" value="P:DNA integration"/>
    <property type="evidence" value="ECO:0007669"/>
    <property type="project" value="UniProtKB-KW"/>
</dbReference>
<dbReference type="SUPFAM" id="SSF56349">
    <property type="entry name" value="DNA breaking-rejoining enzymes"/>
    <property type="match status" value="1"/>
</dbReference>
<gene>
    <name evidence="6" type="ORF">SAMN05192539_102181</name>
</gene>
<dbReference type="CDD" id="cd00801">
    <property type="entry name" value="INT_P4_C"/>
    <property type="match status" value="1"/>
</dbReference>
<evidence type="ECO:0000259" key="5">
    <source>
        <dbReference type="PROSITE" id="PS51898"/>
    </source>
</evidence>
<dbReference type="EMBL" id="FNYE01000021">
    <property type="protein sequence ID" value="SEJ87427.1"/>
    <property type="molecule type" value="Genomic_DNA"/>
</dbReference>
<dbReference type="InterPro" id="IPR013762">
    <property type="entry name" value="Integrase-like_cat_sf"/>
</dbReference>
<dbReference type="Gene3D" id="1.10.150.130">
    <property type="match status" value="1"/>
</dbReference>
<evidence type="ECO:0000256" key="2">
    <source>
        <dbReference type="ARBA" id="ARBA00022908"/>
    </source>
</evidence>
<dbReference type="PROSITE" id="PS51898">
    <property type="entry name" value="TYR_RECOMBINASE"/>
    <property type="match status" value="1"/>
</dbReference>
<dbReference type="InterPro" id="IPR053876">
    <property type="entry name" value="Phage_int_M"/>
</dbReference>
<evidence type="ECO:0000256" key="4">
    <source>
        <dbReference type="ARBA" id="ARBA00023172"/>
    </source>
</evidence>
<dbReference type="InterPro" id="IPR011010">
    <property type="entry name" value="DNA_brk_join_enz"/>
</dbReference>
<evidence type="ECO:0000313" key="7">
    <source>
        <dbReference type="Proteomes" id="UP000198866"/>
    </source>
</evidence>
<accession>A0A1H7CFR3</accession>